<dbReference type="SUPFAM" id="SSF56112">
    <property type="entry name" value="Protein kinase-like (PK-like)"/>
    <property type="match status" value="1"/>
</dbReference>
<keyword evidence="5" id="KW-0496">Mitochondrion</keyword>
<dbReference type="PANTHER" id="PTHR36091:SF1">
    <property type="entry name" value="ALTERED INHERITANCE OF MITOCHONDRIA PROTEIN 9, MITOCHONDRIAL"/>
    <property type="match status" value="1"/>
</dbReference>
<dbReference type="PANTHER" id="PTHR36091">
    <property type="entry name" value="ALTERED INHERITANCE OF MITOCHONDRIA PROTEIN 9, MITOCHONDRIAL"/>
    <property type="match status" value="1"/>
</dbReference>
<comment type="subcellular location">
    <subcellularLocation>
        <location evidence="1">Mitochondrion</location>
    </subcellularLocation>
</comment>
<protein>
    <recommendedName>
        <fullName evidence="3">Altered inheritance of mitochondria protein 9, mitochondrial</fullName>
    </recommendedName>
    <alternativeName>
        <fullName evidence="6">Found in mitochondrial proteome protein 29</fullName>
    </alternativeName>
</protein>
<proteinExistence type="inferred from homology"/>
<dbReference type="InterPro" id="IPR002575">
    <property type="entry name" value="Aminoglycoside_PTrfase"/>
</dbReference>
<dbReference type="OrthoDB" id="337038at2759"/>
<evidence type="ECO:0000256" key="2">
    <source>
        <dbReference type="ARBA" id="ARBA00005543"/>
    </source>
</evidence>
<evidence type="ECO:0000256" key="6">
    <source>
        <dbReference type="ARBA" id="ARBA00031849"/>
    </source>
</evidence>
<name>A0A9W4N740_PENNA</name>
<comment type="similarity">
    <text evidence="2">Belongs to the AIM9 family.</text>
</comment>
<reference evidence="8" key="1">
    <citation type="submission" date="2021-07" db="EMBL/GenBank/DDBJ databases">
        <authorList>
            <person name="Branca A.L. A."/>
        </authorList>
    </citation>
    <scope>NUCLEOTIDE SEQUENCE</scope>
</reference>
<dbReference type="AlphaFoldDB" id="A0A9W4N740"/>
<dbReference type="InterPro" id="IPR011009">
    <property type="entry name" value="Kinase-like_dom_sf"/>
</dbReference>
<evidence type="ECO:0000256" key="4">
    <source>
        <dbReference type="ARBA" id="ARBA00022946"/>
    </source>
</evidence>
<evidence type="ECO:0000256" key="1">
    <source>
        <dbReference type="ARBA" id="ARBA00004173"/>
    </source>
</evidence>
<accession>A0A9W4N740</accession>
<sequence>MVDGDLEEFYRYSTQKWLWNEPAQLLRRYLQFNMDALIHVAEEATGDGKICVDVTKLPEGNSNKVFLVTMQDGKQLVVNLPNPNSGPVHYTTASEVATMQFVRGPSTLIAAVTCTLARSLSPYHGALYRRQDVSQSESFVLDDAFAIGPITGRAWFDNRRAEVEVPRGTSAENVLKALVKRETACLEKFSTFPRDTQQGIFGGPGGYHPTTEAKLSVLQDSLKICPHLIPRNEKLCTGVIWHNDLHMHNIFVDSENPSQISSIIDWQGTPIYPMFLVCHHPP</sequence>
<feature type="domain" description="Aminoglycoside phosphotransferase" evidence="7">
    <location>
        <begin position="230"/>
        <end position="268"/>
    </location>
</feature>
<dbReference type="Proteomes" id="UP001153461">
    <property type="component" value="Unassembled WGS sequence"/>
</dbReference>
<gene>
    <name evidence="8" type="ORF">PNAL_LOCUS10026</name>
</gene>
<keyword evidence="4" id="KW-0809">Transit peptide</keyword>
<evidence type="ECO:0000313" key="8">
    <source>
        <dbReference type="EMBL" id="CAG8308399.1"/>
    </source>
</evidence>
<dbReference type="GO" id="GO:0005739">
    <property type="term" value="C:mitochondrion"/>
    <property type="evidence" value="ECO:0007669"/>
    <property type="project" value="UniProtKB-SubCell"/>
</dbReference>
<dbReference type="Pfam" id="PF01636">
    <property type="entry name" value="APH"/>
    <property type="match status" value="1"/>
</dbReference>
<evidence type="ECO:0000256" key="5">
    <source>
        <dbReference type="ARBA" id="ARBA00023128"/>
    </source>
</evidence>
<dbReference type="EMBL" id="CAJVNV010000630">
    <property type="protein sequence ID" value="CAG8308399.1"/>
    <property type="molecule type" value="Genomic_DNA"/>
</dbReference>
<dbReference type="InterPro" id="IPR051035">
    <property type="entry name" value="Mito_inheritance_9"/>
</dbReference>
<evidence type="ECO:0000256" key="3">
    <source>
        <dbReference type="ARBA" id="ARBA00016197"/>
    </source>
</evidence>
<evidence type="ECO:0000313" key="9">
    <source>
        <dbReference type="Proteomes" id="UP001153461"/>
    </source>
</evidence>
<evidence type="ECO:0000259" key="7">
    <source>
        <dbReference type="Pfam" id="PF01636"/>
    </source>
</evidence>
<organism evidence="8 9">
    <name type="scientific">Penicillium nalgiovense</name>
    <dbReference type="NCBI Taxonomy" id="60175"/>
    <lineage>
        <taxon>Eukaryota</taxon>
        <taxon>Fungi</taxon>
        <taxon>Dikarya</taxon>
        <taxon>Ascomycota</taxon>
        <taxon>Pezizomycotina</taxon>
        <taxon>Eurotiomycetes</taxon>
        <taxon>Eurotiomycetidae</taxon>
        <taxon>Eurotiales</taxon>
        <taxon>Aspergillaceae</taxon>
        <taxon>Penicillium</taxon>
    </lineage>
</organism>
<comment type="caution">
    <text evidence="8">The sequence shown here is derived from an EMBL/GenBank/DDBJ whole genome shotgun (WGS) entry which is preliminary data.</text>
</comment>